<evidence type="ECO:0000313" key="3">
    <source>
        <dbReference type="Proteomes" id="UP000181899"/>
    </source>
</evidence>
<reference evidence="2 3" key="1">
    <citation type="submission" date="2016-10" db="EMBL/GenBank/DDBJ databases">
        <authorList>
            <person name="de Groot N.N."/>
        </authorList>
    </citation>
    <scope>NUCLEOTIDE SEQUENCE [LARGE SCALE GENOMIC DNA]</scope>
    <source>
        <strain evidence="2 3">ML2</strain>
    </source>
</reference>
<dbReference type="RefSeq" id="WP_074909142.1">
    <property type="nucleotide sequence ID" value="NZ_FOVK01000001.1"/>
</dbReference>
<dbReference type="STRING" id="398199.SAMN05421804_104230"/>
<organism evidence="2 3">
    <name type="scientific">Proteiniclasticum ruminis</name>
    <dbReference type="NCBI Taxonomy" id="398199"/>
    <lineage>
        <taxon>Bacteria</taxon>
        <taxon>Bacillati</taxon>
        <taxon>Bacillota</taxon>
        <taxon>Clostridia</taxon>
        <taxon>Eubacteriales</taxon>
        <taxon>Clostridiaceae</taxon>
        <taxon>Proteiniclasticum</taxon>
    </lineage>
</organism>
<dbReference type="PROSITE" id="PS51186">
    <property type="entry name" value="GNAT"/>
    <property type="match status" value="1"/>
</dbReference>
<dbReference type="PANTHER" id="PTHR43415">
    <property type="entry name" value="SPERMIDINE N(1)-ACETYLTRANSFERASE"/>
    <property type="match status" value="1"/>
</dbReference>
<evidence type="ECO:0000313" key="2">
    <source>
        <dbReference type="EMBL" id="SFN29436.1"/>
    </source>
</evidence>
<dbReference type="AlphaFoldDB" id="A0A1I4XUT0"/>
<feature type="domain" description="N-acetyltransferase" evidence="1">
    <location>
        <begin position="24"/>
        <end position="157"/>
    </location>
</feature>
<proteinExistence type="predicted"/>
<evidence type="ECO:0000259" key="1">
    <source>
        <dbReference type="PROSITE" id="PS51186"/>
    </source>
</evidence>
<protein>
    <submittedName>
        <fullName evidence="2">Protein N-acetyltransferase, RimJ/RimL family</fullName>
    </submittedName>
</protein>
<name>A0A1I4XUT0_9CLOT</name>
<dbReference type="Proteomes" id="UP000181899">
    <property type="component" value="Unassembled WGS sequence"/>
</dbReference>
<dbReference type="eggNOG" id="COG1670">
    <property type="taxonomic scope" value="Bacteria"/>
</dbReference>
<dbReference type="InterPro" id="IPR000182">
    <property type="entry name" value="GNAT_dom"/>
</dbReference>
<dbReference type="Pfam" id="PF13302">
    <property type="entry name" value="Acetyltransf_3"/>
    <property type="match status" value="1"/>
</dbReference>
<dbReference type="EMBL" id="FOVK01000001">
    <property type="protein sequence ID" value="SFN29436.1"/>
    <property type="molecule type" value="Genomic_DNA"/>
</dbReference>
<dbReference type="OrthoDB" id="9795206at2"/>
<dbReference type="InterPro" id="IPR016181">
    <property type="entry name" value="Acyl_CoA_acyltransferase"/>
</dbReference>
<sequence>MISLRQDIFMEDALKIADWLEDQEIIAHLNEDNQMSRQIRSLVETSRMPLYNQVFNQKGLFYLICLQDESIGYVTFIPKPNGHEIVITIGEKELWGKGYGKSALKKALCEAFFSLRTKTVNAKIKHLNKRSLSLFEHFGFQGDMVKQDLYLLSMDFDTFLKKAA</sequence>
<keyword evidence="2" id="KW-0808">Transferase</keyword>
<keyword evidence="3" id="KW-1185">Reference proteome</keyword>
<dbReference type="Gene3D" id="3.40.630.30">
    <property type="match status" value="1"/>
</dbReference>
<dbReference type="SUPFAM" id="SSF55729">
    <property type="entry name" value="Acyl-CoA N-acyltransferases (Nat)"/>
    <property type="match status" value="1"/>
</dbReference>
<dbReference type="GO" id="GO:0016747">
    <property type="term" value="F:acyltransferase activity, transferring groups other than amino-acyl groups"/>
    <property type="evidence" value="ECO:0007669"/>
    <property type="project" value="InterPro"/>
</dbReference>
<accession>A0A1I4XUT0</accession>
<dbReference type="PANTHER" id="PTHR43415:SF3">
    <property type="entry name" value="GNAT-FAMILY ACETYLTRANSFERASE"/>
    <property type="match status" value="1"/>
</dbReference>
<gene>
    <name evidence="2" type="ORF">SAMN04488695_101192</name>
</gene>